<evidence type="ECO:0000313" key="2">
    <source>
        <dbReference type="Proteomes" id="UP001187415"/>
    </source>
</evidence>
<proteinExistence type="predicted"/>
<accession>A0AA88MZY8</accession>
<dbReference type="Proteomes" id="UP001187415">
    <property type="component" value="Unassembled WGS sequence"/>
</dbReference>
<protein>
    <submittedName>
        <fullName evidence="1">Uncharacterized protein</fullName>
    </submittedName>
</protein>
<dbReference type="EMBL" id="JAUPFM010000006">
    <property type="protein sequence ID" value="KAK2848812.1"/>
    <property type="molecule type" value="Genomic_DNA"/>
</dbReference>
<keyword evidence="2" id="KW-1185">Reference proteome</keyword>
<reference evidence="1" key="1">
    <citation type="submission" date="2023-07" db="EMBL/GenBank/DDBJ databases">
        <title>Chromosome-level Genome Assembly of Striped Snakehead (Channa striata).</title>
        <authorList>
            <person name="Liu H."/>
        </authorList>
    </citation>
    <scope>NUCLEOTIDE SEQUENCE</scope>
    <source>
        <strain evidence="1">Gz</strain>
        <tissue evidence="1">Muscle</tissue>
    </source>
</reference>
<name>A0AA88MZY8_CHASR</name>
<comment type="caution">
    <text evidence="1">The sequence shown here is derived from an EMBL/GenBank/DDBJ whole genome shotgun (WGS) entry which is preliminary data.</text>
</comment>
<evidence type="ECO:0000313" key="1">
    <source>
        <dbReference type="EMBL" id="KAK2848812.1"/>
    </source>
</evidence>
<organism evidence="1 2">
    <name type="scientific">Channa striata</name>
    <name type="common">Snakehead murrel</name>
    <name type="synonym">Ophicephalus striatus</name>
    <dbReference type="NCBI Taxonomy" id="64152"/>
    <lineage>
        <taxon>Eukaryota</taxon>
        <taxon>Metazoa</taxon>
        <taxon>Chordata</taxon>
        <taxon>Craniata</taxon>
        <taxon>Vertebrata</taxon>
        <taxon>Euteleostomi</taxon>
        <taxon>Actinopterygii</taxon>
        <taxon>Neopterygii</taxon>
        <taxon>Teleostei</taxon>
        <taxon>Neoteleostei</taxon>
        <taxon>Acanthomorphata</taxon>
        <taxon>Anabantaria</taxon>
        <taxon>Anabantiformes</taxon>
        <taxon>Channoidei</taxon>
        <taxon>Channidae</taxon>
        <taxon>Channa</taxon>
    </lineage>
</organism>
<dbReference type="AlphaFoldDB" id="A0AA88MZY8"/>
<sequence length="123" mass="14071">MEGGVVVALPAICWQRWCLLQFSFMLLMCVYLMKWGQAASHSLFVVREAQNQVILFPAVTQSNTKSHPTQEQPGNINRPLRYPLMDRTHFISNLTFNEYIFYLPAPVIGMSSPFREMAALGLF</sequence>
<gene>
    <name evidence="1" type="ORF">Q5P01_008646</name>
</gene>